<protein>
    <submittedName>
        <fullName evidence="3">Uncharacterized protein DUF560</fullName>
    </submittedName>
</protein>
<gene>
    <name evidence="3" type="ORF">DFR34_10678</name>
</gene>
<dbReference type="Gene3D" id="1.25.40.10">
    <property type="entry name" value="Tetratricopeptide repeat domain"/>
    <property type="match status" value="1"/>
</dbReference>
<name>A0A318KS56_9NEIS</name>
<keyword evidence="1" id="KW-0732">Signal</keyword>
<dbReference type="SUPFAM" id="SSF48452">
    <property type="entry name" value="TPR-like"/>
    <property type="match status" value="1"/>
</dbReference>
<accession>A0A318KS56</accession>
<sequence length="464" mass="51348">MAHLPKRLRSRPGHWALGAALLCGSTSALAQEPAGLPALDRQVDEAFRQVLKTPASLDAGLKYARLLVAAGNYEGGVAALERLLLSPNPQPTIRVELAVLYYRLGSYEMAESLLRQALDDTRLEGEPRTLAQTLLRDVSARNQPSQLRGMLMIGVRRQSNPSARSDADRVFAAGALTPLADAYKPKSDTDIQLTARLDHRYDLGWQNEASVVNSLVAQVTDYQSSSGRTLRANQENPYDLAWGELTTGLRFKPAPIDLPGLRLRPYLILAELAAQGHRYLNNRGLGLEAEYQFNEKTLASANYEYRHYHYSNRVDLPAAEQLGGPDHNLRLQLSRELAPGHLLSAELGLRQHQTGRAYYDYQGEELRLTYSTSYPSPLTGVAGGYWSTAAWAGAAQRRYGAADPSITASQTRKDTDWRIGLSQSVPLTGNWSMLLQVEHVHTHSNLPNYQARNTSLMGALAYRF</sequence>
<dbReference type="AlphaFoldDB" id="A0A318KS56"/>
<dbReference type="Proteomes" id="UP000247555">
    <property type="component" value="Unassembled WGS sequence"/>
</dbReference>
<organism evidence="3 4">
    <name type="scientific">Rivihabitans pingtungensis</name>
    <dbReference type="NCBI Taxonomy" id="1054498"/>
    <lineage>
        <taxon>Bacteria</taxon>
        <taxon>Pseudomonadati</taxon>
        <taxon>Pseudomonadota</taxon>
        <taxon>Betaproteobacteria</taxon>
        <taxon>Neisseriales</taxon>
        <taxon>Aquaspirillaceae</taxon>
        <taxon>Rivihabitans</taxon>
    </lineage>
</organism>
<dbReference type="EMBL" id="QJKI01000006">
    <property type="protein sequence ID" value="PXX79442.1"/>
    <property type="molecule type" value="Genomic_DNA"/>
</dbReference>
<feature type="signal peptide" evidence="1">
    <location>
        <begin position="1"/>
        <end position="30"/>
    </location>
</feature>
<evidence type="ECO:0000256" key="1">
    <source>
        <dbReference type="SAM" id="SignalP"/>
    </source>
</evidence>
<comment type="caution">
    <text evidence="3">The sequence shown here is derived from an EMBL/GenBank/DDBJ whole genome shotgun (WGS) entry which is preliminary data.</text>
</comment>
<evidence type="ECO:0000313" key="3">
    <source>
        <dbReference type="EMBL" id="PXX79442.1"/>
    </source>
</evidence>
<proteinExistence type="predicted"/>
<evidence type="ECO:0000259" key="2">
    <source>
        <dbReference type="Pfam" id="PF04575"/>
    </source>
</evidence>
<keyword evidence="4" id="KW-1185">Reference proteome</keyword>
<dbReference type="InterPro" id="IPR007655">
    <property type="entry name" value="Slam_C"/>
</dbReference>
<feature type="domain" description="Surface lipoprotein assembly modifier C-terminal" evidence="2">
    <location>
        <begin position="227"/>
        <end position="451"/>
    </location>
</feature>
<dbReference type="Pfam" id="PF04575">
    <property type="entry name" value="SlipAM"/>
    <property type="match status" value="1"/>
</dbReference>
<reference evidence="3 4" key="1">
    <citation type="submission" date="2018-05" db="EMBL/GenBank/DDBJ databases">
        <title>Genomic Encyclopedia of Type Strains, Phase IV (KMG-IV): sequencing the most valuable type-strain genomes for metagenomic binning, comparative biology and taxonomic classification.</title>
        <authorList>
            <person name="Goeker M."/>
        </authorList>
    </citation>
    <scope>NUCLEOTIDE SEQUENCE [LARGE SCALE GENOMIC DNA]</scope>
    <source>
        <strain evidence="3 4">DSM 29661</strain>
    </source>
</reference>
<feature type="chain" id="PRO_5016379000" evidence="1">
    <location>
        <begin position="31"/>
        <end position="464"/>
    </location>
</feature>
<dbReference type="InterPro" id="IPR011990">
    <property type="entry name" value="TPR-like_helical_dom_sf"/>
</dbReference>
<evidence type="ECO:0000313" key="4">
    <source>
        <dbReference type="Proteomes" id="UP000247555"/>
    </source>
</evidence>